<evidence type="ECO:0000313" key="5">
    <source>
        <dbReference type="Proteomes" id="UP000076532"/>
    </source>
</evidence>
<feature type="non-terminal residue" evidence="4">
    <location>
        <position position="1"/>
    </location>
</feature>
<sequence length="225" mass="25468">VGAFLSLILFGILQAQAFTYWRNCEKDGLWMKLFIGILVTLDALNSAFTIAWMYKLLIDSWGDMTPLLVVDWLAASQPITAGVIQCLVQLFFVRRLHYIAGQNWLTCFILVCVLLTVVGSVGGGIAIFLFKEYARLSEIQWISEVWGVAATIADISITVAMTHHLRRAKGNFVATDRVLDRIIHLTLQNGFLMSFWALLNTCLWVFVSLYYNLRLIPHTYSPLDS</sequence>
<evidence type="ECO:0000256" key="1">
    <source>
        <dbReference type="SAM" id="Phobius"/>
    </source>
</evidence>
<reference evidence="4 5" key="1">
    <citation type="journal article" date="2016" name="Mol. Biol. Evol.">
        <title>Comparative Genomics of Early-Diverging Mushroom-Forming Fungi Provides Insights into the Origins of Lignocellulose Decay Capabilities.</title>
        <authorList>
            <person name="Nagy L.G."/>
            <person name="Riley R."/>
            <person name="Tritt A."/>
            <person name="Adam C."/>
            <person name="Daum C."/>
            <person name="Floudas D."/>
            <person name="Sun H."/>
            <person name="Yadav J.S."/>
            <person name="Pangilinan J."/>
            <person name="Larsson K.H."/>
            <person name="Matsuura K."/>
            <person name="Barry K."/>
            <person name="Labutti K."/>
            <person name="Kuo R."/>
            <person name="Ohm R.A."/>
            <person name="Bhattacharya S.S."/>
            <person name="Shirouzu T."/>
            <person name="Yoshinaga Y."/>
            <person name="Martin F.M."/>
            <person name="Grigoriev I.V."/>
            <person name="Hibbett D.S."/>
        </authorList>
    </citation>
    <scope>NUCLEOTIDE SEQUENCE [LARGE SCALE GENOMIC DNA]</scope>
    <source>
        <strain evidence="4 5">CBS 109695</strain>
    </source>
</reference>
<feature type="chain" id="PRO_5007880510" description="DUF6534 domain-containing protein" evidence="2">
    <location>
        <begin position="18"/>
        <end position="225"/>
    </location>
</feature>
<keyword evidence="1" id="KW-0812">Transmembrane</keyword>
<dbReference type="STRING" id="436010.A0A166UD36"/>
<evidence type="ECO:0000259" key="3">
    <source>
        <dbReference type="Pfam" id="PF20152"/>
    </source>
</evidence>
<feature type="transmembrane region" description="Helical" evidence="1">
    <location>
        <begin position="66"/>
        <end position="91"/>
    </location>
</feature>
<keyword evidence="2" id="KW-0732">Signal</keyword>
<dbReference type="Proteomes" id="UP000076532">
    <property type="component" value="Unassembled WGS sequence"/>
</dbReference>
<dbReference type="Pfam" id="PF20152">
    <property type="entry name" value="DUF6534"/>
    <property type="match status" value="1"/>
</dbReference>
<dbReference type="OrthoDB" id="2756378at2759"/>
<feature type="transmembrane region" description="Helical" evidence="1">
    <location>
        <begin position="191"/>
        <end position="211"/>
    </location>
</feature>
<proteinExistence type="predicted"/>
<dbReference type="AlphaFoldDB" id="A0A166UD36"/>
<dbReference type="EMBL" id="KV417489">
    <property type="protein sequence ID" value="KZP31573.1"/>
    <property type="molecule type" value="Genomic_DNA"/>
</dbReference>
<dbReference type="InterPro" id="IPR045339">
    <property type="entry name" value="DUF6534"/>
</dbReference>
<organism evidence="4 5">
    <name type="scientific">Athelia psychrophila</name>
    <dbReference type="NCBI Taxonomy" id="1759441"/>
    <lineage>
        <taxon>Eukaryota</taxon>
        <taxon>Fungi</taxon>
        <taxon>Dikarya</taxon>
        <taxon>Basidiomycota</taxon>
        <taxon>Agaricomycotina</taxon>
        <taxon>Agaricomycetes</taxon>
        <taxon>Agaricomycetidae</taxon>
        <taxon>Atheliales</taxon>
        <taxon>Atheliaceae</taxon>
        <taxon>Athelia</taxon>
    </lineage>
</organism>
<keyword evidence="1" id="KW-1133">Transmembrane helix</keyword>
<protein>
    <recommendedName>
        <fullName evidence="3">DUF6534 domain-containing protein</fullName>
    </recommendedName>
</protein>
<keyword evidence="5" id="KW-1185">Reference proteome</keyword>
<evidence type="ECO:0000313" key="4">
    <source>
        <dbReference type="EMBL" id="KZP31573.1"/>
    </source>
</evidence>
<dbReference type="PANTHER" id="PTHR40465">
    <property type="entry name" value="CHROMOSOME 1, WHOLE GENOME SHOTGUN SEQUENCE"/>
    <property type="match status" value="1"/>
</dbReference>
<accession>A0A166UD36</accession>
<name>A0A166UD36_9AGAM</name>
<feature type="signal peptide" evidence="2">
    <location>
        <begin position="1"/>
        <end position="17"/>
    </location>
</feature>
<feature type="transmembrane region" description="Helical" evidence="1">
    <location>
        <begin position="33"/>
        <end position="54"/>
    </location>
</feature>
<gene>
    <name evidence="4" type="ORF">FIBSPDRAFT_724360</name>
</gene>
<keyword evidence="1" id="KW-0472">Membrane</keyword>
<feature type="domain" description="DUF6534" evidence="3">
    <location>
        <begin position="150"/>
        <end position="210"/>
    </location>
</feature>
<evidence type="ECO:0000256" key="2">
    <source>
        <dbReference type="SAM" id="SignalP"/>
    </source>
</evidence>
<dbReference type="PANTHER" id="PTHR40465:SF1">
    <property type="entry name" value="DUF6534 DOMAIN-CONTAINING PROTEIN"/>
    <property type="match status" value="1"/>
</dbReference>
<feature type="transmembrane region" description="Helical" evidence="1">
    <location>
        <begin position="103"/>
        <end position="130"/>
    </location>
</feature>